<feature type="region of interest" description="Disordered" evidence="1">
    <location>
        <begin position="76"/>
        <end position="120"/>
    </location>
</feature>
<sequence length="120" mass="12570">MKQIALSLFVIAASGTYVWEQASKAPADDMLGSALPADAAERDSAQPVIPAAPVENAPPPGPAMPEIRQQNVQLAPPRLSAPPAISEETTAATGAPTPKPETVDARRDRRRPAAPLCRTK</sequence>
<name>G6Y6I4_9HYPH</name>
<evidence type="ECO:0000313" key="3">
    <source>
        <dbReference type="Proteomes" id="UP000002949"/>
    </source>
</evidence>
<dbReference type="AlphaFoldDB" id="G6Y6I4"/>
<reference evidence="2 3" key="1">
    <citation type="journal article" date="2012" name="J. Bacteriol.">
        <title>Draft Genome Sequence of Plant Growth-Promoting Rhizobium Mesorhizobium amorphae, Isolated from Zinc-Lead Mine Tailings.</title>
        <authorList>
            <person name="Hao X."/>
            <person name="Lin Y."/>
            <person name="Johnstone L."/>
            <person name="Baltrus D.A."/>
            <person name="Miller S.J."/>
            <person name="Wei G."/>
            <person name="Rensing C."/>
        </authorList>
    </citation>
    <scope>NUCLEOTIDE SEQUENCE [LARGE SCALE GENOMIC DNA]</scope>
    <source>
        <strain evidence="2 3">CCNWGS0123</strain>
    </source>
</reference>
<evidence type="ECO:0000313" key="2">
    <source>
        <dbReference type="EMBL" id="EHH12674.1"/>
    </source>
</evidence>
<dbReference type="Proteomes" id="UP000002949">
    <property type="component" value="Unassembled WGS sequence"/>
</dbReference>
<proteinExistence type="predicted"/>
<accession>G6Y6I4</accession>
<feature type="compositionally biased region" description="Low complexity" evidence="1">
    <location>
        <begin position="87"/>
        <end position="96"/>
    </location>
</feature>
<evidence type="ECO:0000256" key="1">
    <source>
        <dbReference type="SAM" id="MobiDB-lite"/>
    </source>
</evidence>
<gene>
    <name evidence="2" type="ORF">MEA186_07744</name>
</gene>
<dbReference type="eggNOG" id="COG3976">
    <property type="taxonomic scope" value="Bacteria"/>
</dbReference>
<organism evidence="2 3">
    <name type="scientific">Mesorhizobium amorphae CCNWGS0123</name>
    <dbReference type="NCBI Taxonomy" id="1082933"/>
    <lineage>
        <taxon>Bacteria</taxon>
        <taxon>Pseudomonadati</taxon>
        <taxon>Pseudomonadota</taxon>
        <taxon>Alphaproteobacteria</taxon>
        <taxon>Hyphomicrobiales</taxon>
        <taxon>Phyllobacteriaceae</taxon>
        <taxon>Mesorhizobium</taxon>
    </lineage>
</organism>
<keyword evidence="3" id="KW-1185">Reference proteome</keyword>
<dbReference type="EMBL" id="AGSN01000071">
    <property type="protein sequence ID" value="EHH12674.1"/>
    <property type="molecule type" value="Genomic_DNA"/>
</dbReference>
<protein>
    <submittedName>
        <fullName evidence="2">Uncharacterized protein</fullName>
    </submittedName>
</protein>